<organism evidence="3 4">
    <name type="scientific">Sordaria brevicollis</name>
    <dbReference type="NCBI Taxonomy" id="83679"/>
    <lineage>
        <taxon>Eukaryota</taxon>
        <taxon>Fungi</taxon>
        <taxon>Dikarya</taxon>
        <taxon>Ascomycota</taxon>
        <taxon>Pezizomycotina</taxon>
        <taxon>Sordariomycetes</taxon>
        <taxon>Sordariomycetidae</taxon>
        <taxon>Sordariales</taxon>
        <taxon>Sordariaceae</taxon>
        <taxon>Sordaria</taxon>
    </lineage>
</organism>
<evidence type="ECO:0000256" key="2">
    <source>
        <dbReference type="SAM" id="MobiDB-lite"/>
    </source>
</evidence>
<dbReference type="AlphaFoldDB" id="A0AAE0PH30"/>
<dbReference type="InterPro" id="IPR029063">
    <property type="entry name" value="SAM-dependent_MTases_sf"/>
</dbReference>
<dbReference type="GO" id="GO:0008168">
    <property type="term" value="F:methyltransferase activity"/>
    <property type="evidence" value="ECO:0007669"/>
    <property type="project" value="UniProtKB-KW"/>
</dbReference>
<proteinExistence type="inferred from homology"/>
<sequence>MATSPKSPKSPERATSRAEAPPAPAPAPAITPLSAEAQTAAGILPASHWTAQPLPEEDPGNDTASTIGSFTSTTASLASSIYQYRTIQGRTYHGEMGNAESWWPNDKRHIDAMEILHHALVLQTDGKLYLSPLEKNKVHKVLDIATGSGLWSIDFADEFPNAEVIGTDVSPIQPTWVPPNVKFELDDCNSEWTWPDNTFDFVNMRFLGGIVDDWYALFQNAYRVCKPGGWVESSGSSESFFSHDGTLKEGSAIDQWGKVFQQGGKKLGRTFGIYEADIQRKGMEAAGFVDIQYRDIEVPVGVWHPDKKAAERGLWYKLAIEADVEGYINYLWNVVLGWTPEEAKVFARHVKREWNDPNIHSYFILRVAWGRKPE</sequence>
<accession>A0AAE0PH30</accession>
<keyword evidence="3" id="KW-0489">Methyltransferase</keyword>
<gene>
    <name evidence="3" type="ORF">B0T20DRAFT_406952</name>
</gene>
<dbReference type="SUPFAM" id="SSF53335">
    <property type="entry name" value="S-adenosyl-L-methionine-dependent methyltransferases"/>
    <property type="match status" value="1"/>
</dbReference>
<comment type="caution">
    <text evidence="3">The sequence shown here is derived from an EMBL/GenBank/DDBJ whole genome shotgun (WGS) entry which is preliminary data.</text>
</comment>
<comment type="similarity">
    <text evidence="1">Belongs to the methyltransferase superfamily. LaeA methyltransferase family.</text>
</comment>
<reference evidence="3" key="2">
    <citation type="submission" date="2023-07" db="EMBL/GenBank/DDBJ databases">
        <authorList>
            <consortium name="Lawrence Berkeley National Laboratory"/>
            <person name="Haridas S."/>
            <person name="Hensen N."/>
            <person name="Bonometti L."/>
            <person name="Westerberg I."/>
            <person name="Brannstrom I.O."/>
            <person name="Guillou S."/>
            <person name="Cros-Aarteil S."/>
            <person name="Calhoun S."/>
            <person name="Kuo A."/>
            <person name="Mondo S."/>
            <person name="Pangilinan J."/>
            <person name="Riley R."/>
            <person name="LaButti K."/>
            <person name="Andreopoulos B."/>
            <person name="Lipzen A."/>
            <person name="Chen C."/>
            <person name="Yanf M."/>
            <person name="Daum C."/>
            <person name="Ng V."/>
            <person name="Clum A."/>
            <person name="Steindorff A."/>
            <person name="Ohm R."/>
            <person name="Martin F."/>
            <person name="Silar P."/>
            <person name="Natvig D."/>
            <person name="Lalanne C."/>
            <person name="Gautier V."/>
            <person name="Ament-velasquez S.L."/>
            <person name="Kruys A."/>
            <person name="Hutchinson M.I."/>
            <person name="Powell A.J."/>
            <person name="Barry K."/>
            <person name="Miller A.N."/>
            <person name="Grigoriev I.V."/>
            <person name="Debuchy R."/>
            <person name="Gladieux P."/>
            <person name="Thoren M.H."/>
            <person name="Johannesson H."/>
        </authorList>
    </citation>
    <scope>NUCLEOTIDE SEQUENCE</scope>
    <source>
        <strain evidence="3">FGSC 1904</strain>
    </source>
</reference>
<dbReference type="EMBL" id="JAUTDP010000004">
    <property type="protein sequence ID" value="KAK3399776.1"/>
    <property type="molecule type" value="Genomic_DNA"/>
</dbReference>
<evidence type="ECO:0000313" key="3">
    <source>
        <dbReference type="EMBL" id="KAK3399776.1"/>
    </source>
</evidence>
<dbReference type="Proteomes" id="UP001281003">
    <property type="component" value="Unassembled WGS sequence"/>
</dbReference>
<evidence type="ECO:0000313" key="4">
    <source>
        <dbReference type="Proteomes" id="UP001281003"/>
    </source>
</evidence>
<dbReference type="PANTHER" id="PTHR43591">
    <property type="entry name" value="METHYLTRANSFERASE"/>
    <property type="match status" value="1"/>
</dbReference>
<name>A0AAE0PH30_SORBR</name>
<evidence type="ECO:0000256" key="1">
    <source>
        <dbReference type="ARBA" id="ARBA00038158"/>
    </source>
</evidence>
<dbReference type="PANTHER" id="PTHR43591:SF10">
    <property type="entry name" value="ABC TRANSMEMBRANE TYPE-1 DOMAIN-CONTAINING PROTEIN-RELATED"/>
    <property type="match status" value="1"/>
</dbReference>
<keyword evidence="4" id="KW-1185">Reference proteome</keyword>
<feature type="region of interest" description="Disordered" evidence="2">
    <location>
        <begin position="1"/>
        <end position="38"/>
    </location>
</feature>
<dbReference type="Gene3D" id="3.40.50.150">
    <property type="entry name" value="Vaccinia Virus protein VP39"/>
    <property type="match status" value="1"/>
</dbReference>
<protein>
    <submittedName>
        <fullName evidence="3">S-adenosyl-L-methionine-dependent methyltransferase</fullName>
    </submittedName>
</protein>
<reference evidence="3" key="1">
    <citation type="journal article" date="2023" name="Mol. Phylogenet. Evol.">
        <title>Genome-scale phylogeny and comparative genomics of the fungal order Sordariales.</title>
        <authorList>
            <person name="Hensen N."/>
            <person name="Bonometti L."/>
            <person name="Westerberg I."/>
            <person name="Brannstrom I.O."/>
            <person name="Guillou S."/>
            <person name="Cros-Aarteil S."/>
            <person name="Calhoun S."/>
            <person name="Haridas S."/>
            <person name="Kuo A."/>
            <person name="Mondo S."/>
            <person name="Pangilinan J."/>
            <person name="Riley R."/>
            <person name="LaButti K."/>
            <person name="Andreopoulos B."/>
            <person name="Lipzen A."/>
            <person name="Chen C."/>
            <person name="Yan M."/>
            <person name="Daum C."/>
            <person name="Ng V."/>
            <person name="Clum A."/>
            <person name="Steindorff A."/>
            <person name="Ohm R.A."/>
            <person name="Martin F."/>
            <person name="Silar P."/>
            <person name="Natvig D.O."/>
            <person name="Lalanne C."/>
            <person name="Gautier V."/>
            <person name="Ament-Velasquez S.L."/>
            <person name="Kruys A."/>
            <person name="Hutchinson M.I."/>
            <person name="Powell A.J."/>
            <person name="Barry K."/>
            <person name="Miller A.N."/>
            <person name="Grigoriev I.V."/>
            <person name="Debuchy R."/>
            <person name="Gladieux P."/>
            <person name="Hiltunen Thoren M."/>
            <person name="Johannesson H."/>
        </authorList>
    </citation>
    <scope>NUCLEOTIDE SEQUENCE</scope>
    <source>
        <strain evidence="3">FGSC 1904</strain>
    </source>
</reference>
<dbReference type="Pfam" id="PF13489">
    <property type="entry name" value="Methyltransf_23"/>
    <property type="match status" value="1"/>
</dbReference>
<keyword evidence="3" id="KW-0808">Transferase</keyword>
<dbReference type="CDD" id="cd02440">
    <property type="entry name" value="AdoMet_MTases"/>
    <property type="match status" value="1"/>
</dbReference>
<dbReference type="GO" id="GO:0032259">
    <property type="term" value="P:methylation"/>
    <property type="evidence" value="ECO:0007669"/>
    <property type="project" value="UniProtKB-KW"/>
</dbReference>